<organism evidence="10 11">
    <name type="scientific">Ensete ventricosum</name>
    <name type="common">Abyssinian banana</name>
    <name type="synonym">Musa ensete</name>
    <dbReference type="NCBI Taxonomy" id="4639"/>
    <lineage>
        <taxon>Eukaryota</taxon>
        <taxon>Viridiplantae</taxon>
        <taxon>Streptophyta</taxon>
        <taxon>Embryophyta</taxon>
        <taxon>Tracheophyta</taxon>
        <taxon>Spermatophyta</taxon>
        <taxon>Magnoliopsida</taxon>
        <taxon>Liliopsida</taxon>
        <taxon>Zingiberales</taxon>
        <taxon>Musaceae</taxon>
        <taxon>Ensete</taxon>
    </lineage>
</organism>
<dbReference type="Pfam" id="PF25568">
    <property type="entry name" value="AAA_lid_At3g28540"/>
    <property type="match status" value="1"/>
</dbReference>
<keyword evidence="3 7" id="KW-0547">Nucleotide-binding</keyword>
<dbReference type="FunFam" id="3.40.50.300:FF:001122">
    <property type="entry name" value="AAA-ATPase ASD, mitochondrial"/>
    <property type="match status" value="1"/>
</dbReference>
<name>A0A427A617_ENSVE</name>
<evidence type="ECO:0000313" key="11">
    <source>
        <dbReference type="Proteomes" id="UP000287651"/>
    </source>
</evidence>
<keyword evidence="4 7" id="KW-0067">ATP-binding</keyword>
<dbReference type="PANTHER" id="PTHR23070">
    <property type="entry name" value="BCS1 AAA-TYPE ATPASE"/>
    <property type="match status" value="1"/>
</dbReference>
<feature type="region of interest" description="Disordered" evidence="8">
    <location>
        <begin position="312"/>
        <end position="341"/>
    </location>
</feature>
<evidence type="ECO:0000256" key="1">
    <source>
        <dbReference type="ARBA" id="ARBA00001946"/>
    </source>
</evidence>
<comment type="caution">
    <text evidence="10">The sequence shown here is derived from an EMBL/GenBank/DDBJ whole genome shotgun (WGS) entry which is preliminary data.</text>
</comment>
<dbReference type="InterPro" id="IPR003959">
    <property type="entry name" value="ATPase_AAA_core"/>
</dbReference>
<gene>
    <name evidence="10" type="ORF">B296_00033353</name>
</gene>
<feature type="compositionally biased region" description="Acidic residues" evidence="8">
    <location>
        <begin position="472"/>
        <end position="484"/>
    </location>
</feature>
<evidence type="ECO:0000256" key="3">
    <source>
        <dbReference type="ARBA" id="ARBA00022741"/>
    </source>
</evidence>
<feature type="region of interest" description="Disordered" evidence="8">
    <location>
        <begin position="464"/>
        <end position="484"/>
    </location>
</feature>
<dbReference type="GO" id="GO:0016887">
    <property type="term" value="F:ATP hydrolysis activity"/>
    <property type="evidence" value="ECO:0007669"/>
    <property type="project" value="InterPro"/>
</dbReference>
<reference evidence="10 11" key="1">
    <citation type="journal article" date="2014" name="Agronomy (Basel)">
        <title>A Draft Genome Sequence for Ensete ventricosum, the Drought-Tolerant Tree Against Hunger.</title>
        <authorList>
            <person name="Harrison J."/>
            <person name="Moore K.A."/>
            <person name="Paszkiewicz K."/>
            <person name="Jones T."/>
            <person name="Grant M."/>
            <person name="Ambacheew D."/>
            <person name="Muzemil S."/>
            <person name="Studholme D.J."/>
        </authorList>
    </citation>
    <scope>NUCLEOTIDE SEQUENCE [LARGE SCALE GENOMIC DNA]</scope>
</reference>
<dbReference type="Gene3D" id="6.10.280.40">
    <property type="match status" value="1"/>
</dbReference>
<evidence type="ECO:0000313" key="10">
    <source>
        <dbReference type="EMBL" id="RRT71621.1"/>
    </source>
</evidence>
<dbReference type="Gene3D" id="3.40.50.300">
    <property type="entry name" value="P-loop containing nucleotide triphosphate hydrolases"/>
    <property type="match status" value="1"/>
</dbReference>
<dbReference type="GO" id="GO:0006950">
    <property type="term" value="P:response to stress"/>
    <property type="evidence" value="ECO:0007669"/>
    <property type="project" value="UniProtKB-ARBA"/>
</dbReference>
<dbReference type="EMBL" id="AMZH03003655">
    <property type="protein sequence ID" value="RRT71621.1"/>
    <property type="molecule type" value="Genomic_DNA"/>
</dbReference>
<dbReference type="InterPro" id="IPR003960">
    <property type="entry name" value="ATPase_AAA_CS"/>
</dbReference>
<dbReference type="CDD" id="cd19510">
    <property type="entry name" value="RecA-like_BCS1"/>
    <property type="match status" value="1"/>
</dbReference>
<dbReference type="PROSITE" id="PS00674">
    <property type="entry name" value="AAA"/>
    <property type="match status" value="1"/>
</dbReference>
<dbReference type="InterPro" id="IPR027417">
    <property type="entry name" value="P-loop_NTPase"/>
</dbReference>
<feature type="domain" description="AAA+ ATPase" evidence="9">
    <location>
        <begin position="243"/>
        <end position="396"/>
    </location>
</feature>
<evidence type="ECO:0000256" key="8">
    <source>
        <dbReference type="SAM" id="MobiDB-lite"/>
    </source>
</evidence>
<evidence type="ECO:0000256" key="5">
    <source>
        <dbReference type="ARBA" id="ARBA00022842"/>
    </source>
</evidence>
<evidence type="ECO:0000256" key="4">
    <source>
        <dbReference type="ARBA" id="ARBA00022840"/>
    </source>
</evidence>
<evidence type="ECO:0000256" key="2">
    <source>
        <dbReference type="ARBA" id="ARBA00007448"/>
    </source>
</evidence>
<dbReference type="GO" id="GO:0005524">
    <property type="term" value="F:ATP binding"/>
    <property type="evidence" value="ECO:0007669"/>
    <property type="project" value="UniProtKB-KW"/>
</dbReference>
<comment type="similarity">
    <text evidence="2">Belongs to the AAA ATPase family. BCS1 subfamily.</text>
</comment>
<feature type="compositionally biased region" description="Basic and acidic residues" evidence="8">
    <location>
        <begin position="320"/>
        <end position="341"/>
    </location>
</feature>
<comment type="cofactor">
    <cofactor evidence="1">
        <name>Mg(2+)</name>
        <dbReference type="ChEBI" id="CHEBI:18420"/>
    </cofactor>
</comment>
<dbReference type="Proteomes" id="UP000287651">
    <property type="component" value="Unassembled WGS sequence"/>
</dbReference>
<sequence>MATTSDRLASLGSLVASLMVVFAIIRRYLPLHLLEHSLTKHSFRLFASVYPYVRITISEFSGDRLKRSEAYTAVEAYLSDSCSQRANKLKAELGADCDSLTLSMDEHEEVTHDFEGAKLWWTSVASTPRSRTVSFFPEAEERRHYRLTFHRRHRELVIGSYLAHVLREGREIRRRSRQRKLYTNIPGSRSDDYRKTVWSHVVFDHPSTFDTLAMDPGKKQDIMDDLIAFRNGKDYYARIGKAWKRGYLLYGPPGTGKSSAIAAIANFLDYDIYDLELTSVKDNTQLRKLFIETTSKSIIVLEDVDCSLDLTGKRNPKRKKEGESGDKAKPPLPPEKEDKEESKVTLSGLLNFIDGLWSACGGERLIIFTTNHLEKLDPALIRRGRMDKHIEMSYCGFEAFKVLAKNYLGVDAHPLFEAIRRLMEEVKMTPADVAENLMPKSPEEDDASCLGRLVRALEMDRAGAAAKVEDGSSGDETAESELTS</sequence>
<dbReference type="InterPro" id="IPR003593">
    <property type="entry name" value="AAA+_ATPase"/>
</dbReference>
<protein>
    <recommendedName>
        <fullName evidence="9">AAA+ ATPase domain-containing protein</fullName>
    </recommendedName>
</protein>
<proteinExistence type="inferred from homology"/>
<dbReference type="InterPro" id="IPR058017">
    <property type="entry name" value="At3g28540-like_C"/>
</dbReference>
<evidence type="ECO:0000256" key="7">
    <source>
        <dbReference type="RuleBase" id="RU003651"/>
    </source>
</evidence>
<keyword evidence="5" id="KW-0460">Magnesium</keyword>
<evidence type="ECO:0000256" key="6">
    <source>
        <dbReference type="ARBA" id="ARBA00049360"/>
    </source>
</evidence>
<dbReference type="Pfam" id="PF14363">
    <property type="entry name" value="AAA_assoc"/>
    <property type="match status" value="1"/>
</dbReference>
<dbReference type="SMART" id="SM00382">
    <property type="entry name" value="AAA"/>
    <property type="match status" value="1"/>
</dbReference>
<evidence type="ECO:0000259" key="9">
    <source>
        <dbReference type="SMART" id="SM00382"/>
    </source>
</evidence>
<dbReference type="InterPro" id="IPR025753">
    <property type="entry name" value="AAA_N_dom"/>
</dbReference>
<dbReference type="Pfam" id="PF00004">
    <property type="entry name" value="AAA"/>
    <property type="match status" value="1"/>
</dbReference>
<comment type="catalytic activity">
    <reaction evidence="6">
        <text>ATP + H2O = ADP + phosphate + H(+)</text>
        <dbReference type="Rhea" id="RHEA:13065"/>
        <dbReference type="ChEBI" id="CHEBI:15377"/>
        <dbReference type="ChEBI" id="CHEBI:15378"/>
        <dbReference type="ChEBI" id="CHEBI:30616"/>
        <dbReference type="ChEBI" id="CHEBI:43474"/>
        <dbReference type="ChEBI" id="CHEBI:456216"/>
    </reaction>
</comment>
<dbReference type="InterPro" id="IPR050747">
    <property type="entry name" value="Mitochondrial_chaperone_BCS1"/>
</dbReference>
<dbReference type="AlphaFoldDB" id="A0A427A617"/>
<dbReference type="SUPFAM" id="SSF52540">
    <property type="entry name" value="P-loop containing nucleoside triphosphate hydrolases"/>
    <property type="match status" value="1"/>
</dbReference>
<accession>A0A427A617</accession>